<reference evidence="2 3" key="1">
    <citation type="submission" date="2019-04" db="EMBL/GenBank/DDBJ databases">
        <authorList>
            <consortium name="Wellcome Sanger Institute Data Sharing"/>
        </authorList>
    </citation>
    <scope>NUCLEOTIDE SEQUENCE [LARGE SCALE GENOMIC DNA]</scope>
</reference>
<evidence type="ECO:0000313" key="3">
    <source>
        <dbReference type="Proteomes" id="UP000694397"/>
    </source>
</evidence>
<dbReference type="Ensembl" id="ENSSFOT00015005373.2">
    <property type="protein sequence ID" value="ENSSFOP00015005286.2"/>
    <property type="gene ID" value="ENSSFOG00015003457.2"/>
</dbReference>
<accession>A0A8C9UZ42</accession>
<keyword evidence="3" id="KW-1185">Reference proteome</keyword>
<evidence type="ECO:0000313" key="2">
    <source>
        <dbReference type="Ensembl" id="ENSSFOP00015005286.2"/>
    </source>
</evidence>
<feature type="region of interest" description="Disordered" evidence="1">
    <location>
        <begin position="146"/>
        <end position="171"/>
    </location>
</feature>
<reference evidence="2" key="2">
    <citation type="submission" date="2025-08" db="UniProtKB">
        <authorList>
            <consortium name="Ensembl"/>
        </authorList>
    </citation>
    <scope>IDENTIFICATION</scope>
</reference>
<proteinExistence type="predicted"/>
<sequence length="171" mass="18841">TISLSTLLSVQRLFQDQLGEFTAVAFAFHLQNETVVGTERVGAQGVDAHVGVVRALQPDRGARSGRLRHLQGDVRAGEARGVVVHVRDLHGDAVHLQRLFQHDLEAHETRRVQSARALTVDGLPDDERSARRVHVEILRVGLGHHPQISLDKPPNVESQVFNDVPDEGSRS</sequence>
<protein>
    <submittedName>
        <fullName evidence="2">Uncharacterized protein</fullName>
    </submittedName>
</protein>
<dbReference type="GeneTree" id="ENSGT01150000287455"/>
<name>A0A8C9UZ42_SCLFO</name>
<organism evidence="2 3">
    <name type="scientific">Scleropages formosus</name>
    <name type="common">Asian bonytongue</name>
    <name type="synonym">Osteoglossum formosum</name>
    <dbReference type="NCBI Taxonomy" id="113540"/>
    <lineage>
        <taxon>Eukaryota</taxon>
        <taxon>Metazoa</taxon>
        <taxon>Chordata</taxon>
        <taxon>Craniata</taxon>
        <taxon>Vertebrata</taxon>
        <taxon>Euteleostomi</taxon>
        <taxon>Actinopterygii</taxon>
        <taxon>Neopterygii</taxon>
        <taxon>Teleostei</taxon>
        <taxon>Osteoglossocephala</taxon>
        <taxon>Osteoglossomorpha</taxon>
        <taxon>Osteoglossiformes</taxon>
        <taxon>Osteoglossidae</taxon>
        <taxon>Scleropages</taxon>
    </lineage>
</organism>
<reference evidence="2" key="3">
    <citation type="submission" date="2025-09" db="UniProtKB">
        <authorList>
            <consortium name="Ensembl"/>
        </authorList>
    </citation>
    <scope>IDENTIFICATION</scope>
</reference>
<dbReference type="AlphaFoldDB" id="A0A8C9UZ42"/>
<dbReference type="Proteomes" id="UP000694397">
    <property type="component" value="Chromosome 13"/>
</dbReference>
<evidence type="ECO:0000256" key="1">
    <source>
        <dbReference type="SAM" id="MobiDB-lite"/>
    </source>
</evidence>